<accession>A0A0N9X194</accession>
<dbReference type="RefSeq" id="WP_054597537.1">
    <property type="nucleotide sequence ID" value="NZ_CP012830.1"/>
</dbReference>
<dbReference type="EMBL" id="CP012830">
    <property type="protein sequence ID" value="ALI04335.1"/>
    <property type="molecule type" value="Genomic_DNA"/>
</dbReference>
<reference evidence="2" key="1">
    <citation type="submission" date="2015-09" db="EMBL/GenBank/DDBJ databases">
        <title>Whole genome sequence of Pseudomonas fluorescens FW300-N2E3.</title>
        <authorList>
            <person name="Ray J."/>
            <person name="Melnyk R."/>
            <person name="Deutschbauer A."/>
        </authorList>
    </citation>
    <scope>NUCLEOTIDE SEQUENCE [LARGE SCALE GENOMIC DNA]</scope>
    <source>
        <strain evidence="2">FW300-N2E3</strain>
    </source>
</reference>
<evidence type="ECO:0000313" key="1">
    <source>
        <dbReference type="EMBL" id="ALI04335.1"/>
    </source>
</evidence>
<reference evidence="1 2" key="2">
    <citation type="journal article" date="2018" name="Nature">
        <title>Mutant phenotypes for thousands of bacterial genes of unknown function.</title>
        <authorList>
            <person name="Price M.N."/>
            <person name="Wetmore K.M."/>
            <person name="Waters R.J."/>
            <person name="Callaghan M."/>
            <person name="Ray J."/>
            <person name="Liu H."/>
            <person name="Kuehl J.V."/>
            <person name="Melnyk R.A."/>
            <person name="Lamson J.S."/>
            <person name="Suh Y."/>
            <person name="Carlson H.K."/>
            <person name="Esquivel Z."/>
            <person name="Sadeeshkumar H."/>
            <person name="Chakraborty R."/>
            <person name="Zane G.M."/>
            <person name="Rubin B.E."/>
            <person name="Wall J.D."/>
            <person name="Visel A."/>
            <person name="Bristow J."/>
            <person name="Blow M.J."/>
            <person name="Arkin A.P."/>
            <person name="Deutschbauer A.M."/>
        </authorList>
    </citation>
    <scope>NUCLEOTIDE SEQUENCE [LARGE SCALE GENOMIC DNA]</scope>
    <source>
        <strain evidence="1 2">FW300-N2E3</strain>
    </source>
</reference>
<dbReference type="OrthoDB" id="7022283at2"/>
<sequence>MRKIWLYTIALLVGGPAYAEPIKAILNCPFSDGTHASLLATSTLEGQKLFLKVDGNIQSAFSDMPNADFVGQIVMAKCVASGLIFALNYGTPYSKGVLLRKNPISHATERIDFSEKALPRWLYVGREQMRLVIPNSGHEVAAKFLVYDFVNEKGQPEEVEGVDTLPDKLGFKVLRLK</sequence>
<organism evidence="1 2">
    <name type="scientific">Pseudomonas fluorescens</name>
    <dbReference type="NCBI Taxonomy" id="294"/>
    <lineage>
        <taxon>Bacteria</taxon>
        <taxon>Pseudomonadati</taxon>
        <taxon>Pseudomonadota</taxon>
        <taxon>Gammaproteobacteria</taxon>
        <taxon>Pseudomonadales</taxon>
        <taxon>Pseudomonadaceae</taxon>
        <taxon>Pseudomonas</taxon>
    </lineage>
</organism>
<gene>
    <name evidence="1" type="ORF">AO353_25925</name>
</gene>
<name>A0A0N9X194_PSEFL</name>
<proteinExistence type="predicted"/>
<evidence type="ECO:0000313" key="2">
    <source>
        <dbReference type="Proteomes" id="UP000066487"/>
    </source>
</evidence>
<protein>
    <submittedName>
        <fullName evidence="1">Uncharacterized protein</fullName>
    </submittedName>
</protein>
<dbReference type="Proteomes" id="UP000066487">
    <property type="component" value="Chromosome"/>
</dbReference>
<dbReference type="AlphaFoldDB" id="A0A0N9X194"/>